<dbReference type="Gene3D" id="2.70.70.10">
    <property type="entry name" value="Glucose Permease (Domain IIA)"/>
    <property type="match status" value="1"/>
</dbReference>
<evidence type="ECO:0000256" key="1">
    <source>
        <dbReference type="SAM" id="Coils"/>
    </source>
</evidence>
<gene>
    <name evidence="4" type="ORF">LWC05_00975</name>
</gene>
<protein>
    <submittedName>
        <fullName evidence="4">Peptidoglycan DD-metalloendopeptidase family protein</fullName>
    </submittedName>
</protein>
<organism evidence="4 5">
    <name type="scientific">Acetobacter sicerae</name>
    <dbReference type="NCBI Taxonomy" id="85325"/>
    <lineage>
        <taxon>Bacteria</taxon>
        <taxon>Pseudomonadati</taxon>
        <taxon>Pseudomonadota</taxon>
        <taxon>Alphaproteobacteria</taxon>
        <taxon>Acetobacterales</taxon>
        <taxon>Acetobacteraceae</taxon>
        <taxon>Acetobacter</taxon>
    </lineage>
</organism>
<dbReference type="Proteomes" id="UP001521074">
    <property type="component" value="Unassembled WGS sequence"/>
</dbReference>
<comment type="caution">
    <text evidence="4">The sequence shown here is derived from an EMBL/GenBank/DDBJ whole genome shotgun (WGS) entry which is preliminary data.</text>
</comment>
<keyword evidence="1" id="KW-0175">Coiled coil</keyword>
<dbReference type="SUPFAM" id="SSF51261">
    <property type="entry name" value="Duplicated hybrid motif"/>
    <property type="match status" value="1"/>
</dbReference>
<feature type="region of interest" description="Disordered" evidence="2">
    <location>
        <begin position="1"/>
        <end position="48"/>
    </location>
</feature>
<feature type="coiled-coil region" evidence="1">
    <location>
        <begin position="255"/>
        <end position="292"/>
    </location>
</feature>
<evidence type="ECO:0000313" key="4">
    <source>
        <dbReference type="EMBL" id="MCE0742472.1"/>
    </source>
</evidence>
<name>A0ABS8VPJ0_9PROT</name>
<dbReference type="CDD" id="cd12797">
    <property type="entry name" value="M23_peptidase"/>
    <property type="match status" value="1"/>
</dbReference>
<dbReference type="EMBL" id="JAJSOJ010000002">
    <property type="protein sequence ID" value="MCE0742472.1"/>
    <property type="molecule type" value="Genomic_DNA"/>
</dbReference>
<proteinExistence type="predicted"/>
<accession>A0ABS8VPJ0</accession>
<feature type="domain" description="M23ase beta-sheet core" evidence="3">
    <location>
        <begin position="349"/>
        <end position="437"/>
    </location>
</feature>
<dbReference type="InterPro" id="IPR016047">
    <property type="entry name" value="M23ase_b-sheet_dom"/>
</dbReference>
<keyword evidence="5" id="KW-1185">Reference proteome</keyword>
<reference evidence="4 5" key="1">
    <citation type="submission" date="2021-12" db="EMBL/GenBank/DDBJ databases">
        <title>Genome sequence of Acetobacter sicerae DmPark20a_162.</title>
        <authorList>
            <person name="Chaston J.M."/>
        </authorList>
    </citation>
    <scope>NUCLEOTIDE SEQUENCE [LARGE SCALE GENOMIC DNA]</scope>
    <source>
        <strain evidence="4 5">DmPark20a_162</strain>
    </source>
</reference>
<evidence type="ECO:0000313" key="5">
    <source>
        <dbReference type="Proteomes" id="UP001521074"/>
    </source>
</evidence>
<feature type="compositionally biased region" description="Polar residues" evidence="2">
    <location>
        <begin position="16"/>
        <end position="41"/>
    </location>
</feature>
<dbReference type="Pfam" id="PF01551">
    <property type="entry name" value="Peptidase_M23"/>
    <property type="match status" value="1"/>
</dbReference>
<dbReference type="InterPro" id="IPR011055">
    <property type="entry name" value="Dup_hybrid_motif"/>
</dbReference>
<evidence type="ECO:0000259" key="3">
    <source>
        <dbReference type="Pfam" id="PF01551"/>
    </source>
</evidence>
<evidence type="ECO:0000256" key="2">
    <source>
        <dbReference type="SAM" id="MobiDB-lite"/>
    </source>
</evidence>
<dbReference type="RefSeq" id="WP_232876075.1">
    <property type="nucleotide sequence ID" value="NZ_JAJSOJ010000002.1"/>
</dbReference>
<sequence length="441" mass="45968">MWPQMSHAASGKQTRHTSPSHSSQHTGKKTQVPTAASSSTRAALEAAQSREAALRAQAKAEAARLEQARRQNIAAAAQAAQDHARSVALSSATVAAAEQLQKTEIRTETVQAQVEDLRVDQQATQDALRSDAKALEPLLPVAQRLSLYPMDALLTGAGPTENVVRGLLVMRGLGNLLETRAESLQSRRKDLKAIESRLSGQVAELSRIESIQTQQRAELAKQATAARNAQIQSNAAARLASSNASQEAARQKALQAELNSVLAAETAAMAQLQREAEAAERARKAREAAEARRRAQAVAAAAAARAAGRHVVKEAEPPPVAISGHGGDGIVSGHLLTAWGQPMEGGAASGNTYSAAPGSSVRAPCSGTVEFAAPFRSYGEMLILNCGRGYRFVLAGLGSMNVATGQSLAKGASVGSMPSSGGALLVQLRNGARSVNPKSLL</sequence>